<evidence type="ECO:0000256" key="2">
    <source>
        <dbReference type="ARBA" id="ARBA00023012"/>
    </source>
</evidence>
<dbReference type="Proteomes" id="UP000177515">
    <property type="component" value="Chromosome 1"/>
</dbReference>
<dbReference type="Gene3D" id="3.40.50.2300">
    <property type="match status" value="1"/>
</dbReference>
<sequence length="244" mass="26988">METRIASLEDDPAQAAWIQHVLRNAGLHCVSFEAGRELMLSLREHSFDVLLLDWQLPDMSGKDLLCWVRANVDRRVPAMFLSCRDAEEDIVGGLHAGADDYMVKPIRPAELVARLQALLRRAAAGPRPGNSPIELGGYTLDCAARSAARHGRPLKLTPKEFDLAVLLFRNEGRIVSRDHIVAAVWGREISPLSRTIDTHMSRVRGKLGLHPCNGMQLVPVYTHGYRLEWLERGGSDGAEAMAAA</sequence>
<evidence type="ECO:0000256" key="3">
    <source>
        <dbReference type="ARBA" id="ARBA00023125"/>
    </source>
</evidence>
<proteinExistence type="predicted"/>
<evidence type="ECO:0000313" key="9">
    <source>
        <dbReference type="Proteomes" id="UP000177515"/>
    </source>
</evidence>
<dbReference type="PROSITE" id="PS50110">
    <property type="entry name" value="RESPONSE_REGULATORY"/>
    <property type="match status" value="1"/>
</dbReference>
<dbReference type="EMBL" id="CP017754">
    <property type="protein sequence ID" value="AOZ04769.1"/>
    <property type="molecule type" value="Genomic_DNA"/>
</dbReference>
<feature type="DNA-binding region" description="OmpR/PhoB-type" evidence="5">
    <location>
        <begin position="130"/>
        <end position="229"/>
    </location>
</feature>
<dbReference type="RefSeq" id="WP_071037626.1">
    <property type="nucleotide sequence ID" value="NZ_CP017754.1"/>
</dbReference>
<dbReference type="Gene3D" id="6.10.250.690">
    <property type="match status" value="1"/>
</dbReference>
<feature type="modified residue" description="4-aspartylphosphate" evidence="4">
    <location>
        <position position="53"/>
    </location>
</feature>
<dbReference type="SMART" id="SM00862">
    <property type="entry name" value="Trans_reg_C"/>
    <property type="match status" value="1"/>
</dbReference>
<name>A0ABM6F0M6_9BURK</name>
<reference evidence="8 9" key="1">
    <citation type="submission" date="2016-10" db="EMBL/GenBank/DDBJ databases">
        <title>Complete genome sequences of three Cupriavidus strains isolated from various Malaysian environments.</title>
        <authorList>
            <person name="Abdullah A.A.-A."/>
            <person name="Shafie N.A.H."/>
            <person name="Lau N.S."/>
        </authorList>
    </citation>
    <scope>NUCLEOTIDE SEQUENCE [LARGE SCALE GENOMIC DNA]</scope>
    <source>
        <strain evidence="8 9">USMAA1020</strain>
    </source>
</reference>
<dbReference type="CDD" id="cd00383">
    <property type="entry name" value="trans_reg_C"/>
    <property type="match status" value="1"/>
</dbReference>
<dbReference type="InterPro" id="IPR001867">
    <property type="entry name" value="OmpR/PhoB-type_DNA-bd"/>
</dbReference>
<accession>A0ABM6F0M6</accession>
<dbReference type="PROSITE" id="PS51755">
    <property type="entry name" value="OMPR_PHOB"/>
    <property type="match status" value="1"/>
</dbReference>
<dbReference type="PANTHER" id="PTHR48111:SF40">
    <property type="entry name" value="PHOSPHATE REGULON TRANSCRIPTIONAL REGULATORY PROTEIN PHOB"/>
    <property type="match status" value="1"/>
</dbReference>
<keyword evidence="9" id="KW-1185">Reference proteome</keyword>
<dbReference type="SUPFAM" id="SSF52172">
    <property type="entry name" value="CheY-like"/>
    <property type="match status" value="1"/>
</dbReference>
<evidence type="ECO:0000256" key="1">
    <source>
        <dbReference type="ARBA" id="ARBA00022553"/>
    </source>
</evidence>
<feature type="domain" description="Response regulatory" evidence="6">
    <location>
        <begin position="4"/>
        <end position="119"/>
    </location>
</feature>
<evidence type="ECO:0000256" key="4">
    <source>
        <dbReference type="PROSITE-ProRule" id="PRU00169"/>
    </source>
</evidence>
<evidence type="ECO:0000259" key="6">
    <source>
        <dbReference type="PROSITE" id="PS50110"/>
    </source>
</evidence>
<evidence type="ECO:0000256" key="5">
    <source>
        <dbReference type="PROSITE-ProRule" id="PRU01091"/>
    </source>
</evidence>
<keyword evidence="3 5" id="KW-0238">DNA-binding</keyword>
<keyword evidence="1 4" id="KW-0597">Phosphoprotein</keyword>
<dbReference type="Pfam" id="PF00486">
    <property type="entry name" value="Trans_reg_C"/>
    <property type="match status" value="1"/>
</dbReference>
<gene>
    <name evidence="8" type="ORF">BKK80_02175</name>
</gene>
<keyword evidence="2" id="KW-0902">Two-component regulatory system</keyword>
<dbReference type="InterPro" id="IPR036388">
    <property type="entry name" value="WH-like_DNA-bd_sf"/>
</dbReference>
<dbReference type="InterPro" id="IPR001789">
    <property type="entry name" value="Sig_transdc_resp-reg_receiver"/>
</dbReference>
<dbReference type="InterPro" id="IPR039420">
    <property type="entry name" value="WalR-like"/>
</dbReference>
<dbReference type="SMART" id="SM00448">
    <property type="entry name" value="REC"/>
    <property type="match status" value="1"/>
</dbReference>
<evidence type="ECO:0000313" key="8">
    <source>
        <dbReference type="EMBL" id="AOZ04769.1"/>
    </source>
</evidence>
<evidence type="ECO:0000259" key="7">
    <source>
        <dbReference type="PROSITE" id="PS51755"/>
    </source>
</evidence>
<protein>
    <submittedName>
        <fullName evidence="8">DNA-binding response regulator</fullName>
    </submittedName>
</protein>
<dbReference type="Gene3D" id="1.10.10.10">
    <property type="entry name" value="Winged helix-like DNA-binding domain superfamily/Winged helix DNA-binding domain"/>
    <property type="match status" value="1"/>
</dbReference>
<organism evidence="8 9">
    <name type="scientific">Cupriavidus malaysiensis</name>
    <dbReference type="NCBI Taxonomy" id="367825"/>
    <lineage>
        <taxon>Bacteria</taxon>
        <taxon>Pseudomonadati</taxon>
        <taxon>Pseudomonadota</taxon>
        <taxon>Betaproteobacteria</taxon>
        <taxon>Burkholderiales</taxon>
        <taxon>Burkholderiaceae</taxon>
        <taxon>Cupriavidus</taxon>
    </lineage>
</organism>
<feature type="domain" description="OmpR/PhoB-type" evidence="7">
    <location>
        <begin position="130"/>
        <end position="229"/>
    </location>
</feature>
<dbReference type="PANTHER" id="PTHR48111">
    <property type="entry name" value="REGULATOR OF RPOS"/>
    <property type="match status" value="1"/>
</dbReference>
<dbReference type="GO" id="GO:0003677">
    <property type="term" value="F:DNA binding"/>
    <property type="evidence" value="ECO:0007669"/>
    <property type="project" value="UniProtKB-KW"/>
</dbReference>
<dbReference type="Pfam" id="PF00072">
    <property type="entry name" value="Response_reg"/>
    <property type="match status" value="1"/>
</dbReference>
<dbReference type="InterPro" id="IPR011006">
    <property type="entry name" value="CheY-like_superfamily"/>
</dbReference>